<dbReference type="Proteomes" id="UP000025047">
    <property type="component" value="Unassembled WGS sequence"/>
</dbReference>
<evidence type="ECO:0000256" key="24">
    <source>
        <dbReference type="RuleBase" id="RU363065"/>
    </source>
</evidence>
<dbReference type="Pfam" id="PF01219">
    <property type="entry name" value="DAGK_prokar"/>
    <property type="match status" value="1"/>
</dbReference>
<dbReference type="GO" id="GO:0005524">
    <property type="term" value="F:ATP binding"/>
    <property type="evidence" value="ECO:0007669"/>
    <property type="project" value="UniProtKB-KW"/>
</dbReference>
<gene>
    <name evidence="25" type="ORF">Lokhon_01034</name>
</gene>
<dbReference type="PANTHER" id="PTHR34299:SF1">
    <property type="entry name" value="DIACYLGLYCEROL KINASE"/>
    <property type="match status" value="1"/>
</dbReference>
<evidence type="ECO:0000256" key="1">
    <source>
        <dbReference type="ARBA" id="ARBA00004429"/>
    </source>
</evidence>
<feature type="binding site" evidence="22">
    <location>
        <begin position="92"/>
        <end position="93"/>
    </location>
    <ligand>
        <name>ATP</name>
        <dbReference type="ChEBI" id="CHEBI:30616"/>
    </ligand>
</feature>
<feature type="binding site" evidence="22">
    <location>
        <position position="26"/>
    </location>
    <ligand>
        <name>ATP</name>
        <dbReference type="ChEBI" id="CHEBI:30616"/>
    </ligand>
</feature>
<dbReference type="Gene3D" id="1.10.287.3610">
    <property type="match status" value="1"/>
</dbReference>
<evidence type="ECO:0000256" key="8">
    <source>
        <dbReference type="ARBA" id="ARBA00022679"/>
    </source>
</evidence>
<organism evidence="25 26">
    <name type="scientific">Limimaricola hongkongensis DSM 17492</name>
    <dbReference type="NCBI Taxonomy" id="1122180"/>
    <lineage>
        <taxon>Bacteria</taxon>
        <taxon>Pseudomonadati</taxon>
        <taxon>Pseudomonadota</taxon>
        <taxon>Alphaproteobacteria</taxon>
        <taxon>Rhodobacterales</taxon>
        <taxon>Paracoccaceae</taxon>
        <taxon>Limimaricola</taxon>
    </lineage>
</organism>
<keyword evidence="11 22" id="KW-0547">Nucleotide-binding</keyword>
<evidence type="ECO:0000256" key="22">
    <source>
        <dbReference type="PIRSR" id="PIRSR600829-3"/>
    </source>
</evidence>
<evidence type="ECO:0000256" key="4">
    <source>
        <dbReference type="ARBA" id="ARBA00017575"/>
    </source>
</evidence>
<evidence type="ECO:0000256" key="21">
    <source>
        <dbReference type="PIRSR" id="PIRSR600829-2"/>
    </source>
</evidence>
<feature type="binding site" evidence="21">
    <location>
        <position position="53"/>
    </location>
    <ligand>
        <name>substrate</name>
    </ligand>
</feature>
<keyword evidence="18" id="KW-0594">Phospholipid biosynthesis</keyword>
<evidence type="ECO:0000256" key="10">
    <source>
        <dbReference type="ARBA" id="ARBA00022723"/>
    </source>
</evidence>
<dbReference type="GO" id="GO:0006654">
    <property type="term" value="P:phosphatidic acid biosynthetic process"/>
    <property type="evidence" value="ECO:0007669"/>
    <property type="project" value="InterPro"/>
</dbReference>
<feature type="binding site" evidence="21">
    <location>
        <begin position="20"/>
        <end position="23"/>
    </location>
    <ligand>
        <name>substrate</name>
    </ligand>
</feature>
<feature type="transmembrane region" description="Helical" evidence="24">
    <location>
        <begin position="97"/>
        <end position="118"/>
    </location>
</feature>
<feature type="active site" description="Proton acceptor" evidence="20">
    <location>
        <position position="67"/>
    </location>
</feature>
<name>A0A017HCY4_9RHOB</name>
<dbReference type="InterPro" id="IPR000829">
    <property type="entry name" value="DAGK"/>
</dbReference>
<comment type="function">
    <text evidence="24">Catalyzes the ATP-dependent phosphorylation of sn-l,2-diacylglycerol (DAG) to phosphatidic acid. Involved in the recycling of diacylglycerol produced as a by-product during membrane-derived oligosaccharide (MDO) biosynthesis.</text>
</comment>
<dbReference type="AlphaFoldDB" id="A0A017HCY4"/>
<keyword evidence="16 24" id="KW-0443">Lipid metabolism</keyword>
<keyword evidence="15 24" id="KW-1133">Transmembrane helix</keyword>
<feature type="binding site" evidence="21">
    <location>
        <position position="96"/>
    </location>
    <ligand>
        <name>substrate</name>
    </ligand>
</feature>
<keyword evidence="17 24" id="KW-0472">Membrane</keyword>
<keyword evidence="26" id="KW-1185">Reference proteome</keyword>
<comment type="catalytic activity">
    <reaction evidence="24">
        <text>a 1,2-diacyl-sn-glycerol + ATP = a 1,2-diacyl-sn-glycero-3-phosphate + ADP + H(+)</text>
        <dbReference type="Rhea" id="RHEA:10272"/>
        <dbReference type="ChEBI" id="CHEBI:15378"/>
        <dbReference type="ChEBI" id="CHEBI:17815"/>
        <dbReference type="ChEBI" id="CHEBI:30616"/>
        <dbReference type="ChEBI" id="CHEBI:58608"/>
        <dbReference type="ChEBI" id="CHEBI:456216"/>
        <dbReference type="EC" id="2.7.1.107"/>
    </reaction>
</comment>
<keyword evidence="14 23" id="KW-0460">Magnesium</keyword>
<proteinExistence type="inferred from homology"/>
<keyword evidence="5" id="KW-1003">Cell membrane</keyword>
<dbReference type="OrthoDB" id="7871148at2"/>
<accession>A0A017HCY4</accession>
<keyword evidence="12 24" id="KW-0418">Kinase</keyword>
<dbReference type="GO" id="GO:0046872">
    <property type="term" value="F:metal ion binding"/>
    <property type="evidence" value="ECO:0007669"/>
    <property type="project" value="UniProtKB-KW"/>
</dbReference>
<evidence type="ECO:0000256" key="5">
    <source>
        <dbReference type="ARBA" id="ARBA00022475"/>
    </source>
</evidence>
<evidence type="ECO:0000256" key="23">
    <source>
        <dbReference type="PIRSR" id="PIRSR600829-4"/>
    </source>
</evidence>
<dbReference type="InterPro" id="IPR036945">
    <property type="entry name" value="DAGK_sf"/>
</dbReference>
<dbReference type="EC" id="2.7.1.107" evidence="3 24"/>
<comment type="subcellular location">
    <subcellularLocation>
        <location evidence="1 24">Cell inner membrane</location>
        <topology evidence="1 24">Multi-pass membrane protein</topology>
    </subcellularLocation>
</comment>
<dbReference type="GO" id="GO:0005886">
    <property type="term" value="C:plasma membrane"/>
    <property type="evidence" value="ECO:0007669"/>
    <property type="project" value="UniProtKB-SubCell"/>
</dbReference>
<keyword evidence="8 24" id="KW-0808">Transferase</keyword>
<keyword evidence="7 24" id="KW-0997">Cell inner membrane</keyword>
<dbReference type="eggNOG" id="COG0818">
    <property type="taxonomic scope" value="Bacteria"/>
</dbReference>
<dbReference type="CDD" id="cd14264">
    <property type="entry name" value="DAGK_IM"/>
    <property type="match status" value="1"/>
</dbReference>
<comment type="similarity">
    <text evidence="2 24">Belongs to the bacterial diacylglycerol kinase family.</text>
</comment>
<evidence type="ECO:0000256" key="2">
    <source>
        <dbReference type="ARBA" id="ARBA00005967"/>
    </source>
</evidence>
<evidence type="ECO:0000256" key="9">
    <source>
        <dbReference type="ARBA" id="ARBA00022692"/>
    </source>
</evidence>
<keyword evidence="19 24" id="KW-1208">Phospholipid metabolism</keyword>
<dbReference type="PROSITE" id="PS01069">
    <property type="entry name" value="DAGK_PROKAR"/>
    <property type="match status" value="1"/>
</dbReference>
<feature type="binding site" evidence="21">
    <location>
        <position position="67"/>
    </location>
    <ligand>
        <name>substrate</name>
    </ligand>
</feature>
<reference evidence="25 26" key="1">
    <citation type="submission" date="2013-03" db="EMBL/GenBank/DDBJ databases">
        <authorList>
            <person name="Fiebig A."/>
            <person name="Goeker M."/>
            <person name="Klenk H.-P.P."/>
        </authorList>
    </citation>
    <scope>NUCLEOTIDE SEQUENCE [LARGE SCALE GENOMIC DNA]</scope>
    <source>
        <strain evidence="25 26">DSM 17492</strain>
    </source>
</reference>
<sequence>MREHFERVRLRALWSWQGLRHVWNTEGSLHQWMWANIVSAGLAFLLPLSAGERGMLLMGGVMVLAFECLNTAIERVVDDVSEERRALAKQAKDSGSAAVAVAGAAVGLAWLCVLGGLVF</sequence>
<evidence type="ECO:0000256" key="19">
    <source>
        <dbReference type="ARBA" id="ARBA00023264"/>
    </source>
</evidence>
<evidence type="ECO:0000256" key="12">
    <source>
        <dbReference type="ARBA" id="ARBA00022777"/>
    </source>
</evidence>
<evidence type="ECO:0000256" key="13">
    <source>
        <dbReference type="ARBA" id="ARBA00022840"/>
    </source>
</evidence>
<keyword evidence="10 23" id="KW-0479">Metal-binding</keyword>
<dbReference type="PATRIC" id="fig|1122180.6.peg.1026"/>
<protein>
    <recommendedName>
        <fullName evidence="4 24">Diacylglycerol kinase</fullName>
        <ecNumber evidence="3 24">2.7.1.107</ecNumber>
    </recommendedName>
</protein>
<dbReference type="EMBL" id="APGJ01000004">
    <property type="protein sequence ID" value="EYD72241.1"/>
    <property type="molecule type" value="Genomic_DNA"/>
</dbReference>
<dbReference type="RefSeq" id="WP_017928181.1">
    <property type="nucleotide sequence ID" value="NZ_KB822997.1"/>
</dbReference>
<evidence type="ECO:0000313" key="25">
    <source>
        <dbReference type="EMBL" id="EYD72241.1"/>
    </source>
</evidence>
<feature type="binding site" evidence="22">
    <location>
        <position position="74"/>
    </location>
    <ligand>
        <name>ATP</name>
        <dbReference type="ChEBI" id="CHEBI:30616"/>
    </ligand>
</feature>
<evidence type="ECO:0000256" key="14">
    <source>
        <dbReference type="ARBA" id="ARBA00022842"/>
    </source>
</evidence>
<dbReference type="HOGENOM" id="CLU_112343_3_1_5"/>
<comment type="caution">
    <text evidence="24">Lacks conserved residue(s) required for the propagation of feature annotation.</text>
</comment>
<dbReference type="InterPro" id="IPR033718">
    <property type="entry name" value="DAGK_prok"/>
</dbReference>
<evidence type="ECO:0000256" key="18">
    <source>
        <dbReference type="ARBA" id="ARBA00023209"/>
    </source>
</evidence>
<comment type="cofactor">
    <cofactor evidence="23">
        <name>Mg(2+)</name>
        <dbReference type="ChEBI" id="CHEBI:18420"/>
    </cofactor>
    <text evidence="23">Mn(2+), Zn(2+), Cd(2+) and Co(2+) support activity to lesser extents.</text>
</comment>
<evidence type="ECO:0000256" key="16">
    <source>
        <dbReference type="ARBA" id="ARBA00023098"/>
    </source>
</evidence>
<keyword evidence="9 24" id="KW-0812">Transmembrane</keyword>
<evidence type="ECO:0000256" key="6">
    <source>
        <dbReference type="ARBA" id="ARBA00022516"/>
    </source>
</evidence>
<evidence type="ECO:0000256" key="15">
    <source>
        <dbReference type="ARBA" id="ARBA00022989"/>
    </source>
</evidence>
<evidence type="ECO:0000256" key="7">
    <source>
        <dbReference type="ARBA" id="ARBA00022519"/>
    </source>
</evidence>
<keyword evidence="13 22" id="KW-0067">ATP-binding</keyword>
<dbReference type="GO" id="GO:0004143">
    <property type="term" value="F:ATP-dependent diacylglycerol kinase activity"/>
    <property type="evidence" value="ECO:0007669"/>
    <property type="project" value="UniProtKB-EC"/>
</dbReference>
<evidence type="ECO:0000256" key="11">
    <source>
        <dbReference type="ARBA" id="ARBA00022741"/>
    </source>
</evidence>
<dbReference type="PANTHER" id="PTHR34299">
    <property type="entry name" value="DIACYLGLYCEROL KINASE"/>
    <property type="match status" value="1"/>
</dbReference>
<evidence type="ECO:0000256" key="17">
    <source>
        <dbReference type="ARBA" id="ARBA00023136"/>
    </source>
</evidence>
<feature type="binding site" evidence="23">
    <location>
        <position position="74"/>
    </location>
    <ligand>
        <name>a divalent metal cation</name>
        <dbReference type="ChEBI" id="CHEBI:60240"/>
    </ligand>
</feature>
<feature type="binding site" evidence="23">
    <location>
        <position position="26"/>
    </location>
    <ligand>
        <name>a divalent metal cation</name>
        <dbReference type="ChEBI" id="CHEBI:60240"/>
    </ligand>
</feature>
<evidence type="ECO:0000313" key="26">
    <source>
        <dbReference type="Proteomes" id="UP000025047"/>
    </source>
</evidence>
<dbReference type="STRING" id="1122180.Lokhon_01034"/>
<comment type="caution">
    <text evidence="25">The sequence shown here is derived from an EMBL/GenBank/DDBJ whole genome shotgun (WGS) entry which is preliminary data.</text>
</comment>
<evidence type="ECO:0000256" key="3">
    <source>
        <dbReference type="ARBA" id="ARBA00012133"/>
    </source>
</evidence>
<keyword evidence="6" id="KW-0444">Lipid biosynthesis</keyword>
<evidence type="ECO:0000256" key="20">
    <source>
        <dbReference type="PIRSR" id="PIRSR600829-1"/>
    </source>
</evidence>